<dbReference type="AlphaFoldDB" id="A0A1H1TVE1"/>
<dbReference type="EMBL" id="LT629757">
    <property type="protein sequence ID" value="SDS64114.1"/>
    <property type="molecule type" value="Genomic_DNA"/>
</dbReference>
<reference evidence="3" key="1">
    <citation type="submission" date="2016-10" db="EMBL/GenBank/DDBJ databases">
        <authorList>
            <person name="Varghese N."/>
            <person name="Submissions S."/>
        </authorList>
    </citation>
    <scope>NUCLEOTIDE SEQUENCE [LARGE SCALE GENOMIC DNA]</scope>
    <source>
        <strain evidence="3">DSM 22127</strain>
    </source>
</reference>
<dbReference type="InterPro" id="IPR023210">
    <property type="entry name" value="NADP_OxRdtase_dom"/>
</dbReference>
<dbReference type="InterPro" id="IPR036812">
    <property type="entry name" value="NAD(P)_OxRdtase_dom_sf"/>
</dbReference>
<keyword evidence="3" id="KW-1185">Reference proteome</keyword>
<feature type="domain" description="NADP-dependent oxidoreductase" evidence="1">
    <location>
        <begin position="61"/>
        <end position="303"/>
    </location>
</feature>
<dbReference type="PANTHER" id="PTHR43312:SF1">
    <property type="entry name" value="NADP-DEPENDENT OXIDOREDUCTASE DOMAIN-CONTAINING PROTEIN"/>
    <property type="match status" value="1"/>
</dbReference>
<dbReference type="InterPro" id="IPR053135">
    <property type="entry name" value="AKR2_Oxidoreductase"/>
</dbReference>
<protein>
    <submittedName>
        <fullName evidence="2">Predicted oxidoreductase</fullName>
    </submittedName>
</protein>
<proteinExistence type="predicted"/>
<dbReference type="Pfam" id="PF00248">
    <property type="entry name" value="Aldo_ket_red"/>
    <property type="match status" value="1"/>
</dbReference>
<evidence type="ECO:0000313" key="3">
    <source>
        <dbReference type="Proteomes" id="UP000198859"/>
    </source>
</evidence>
<dbReference type="Gene3D" id="3.20.20.100">
    <property type="entry name" value="NADP-dependent oxidoreductase domain"/>
    <property type="match status" value="1"/>
</dbReference>
<evidence type="ECO:0000259" key="1">
    <source>
        <dbReference type="Pfam" id="PF00248"/>
    </source>
</evidence>
<sequence>MRPVPDPLTTPSAPRPHAADLGLGTAALGRPEYLNLDHGRDLASGDLGDGGGARYDRHRLEQHAHEVLDAAWTQGVRHLDAARSYGAAEAFVGSWLAAHPGRREQLRIGSKWGYTYVADFRPGATEHETKDHSEQTLARQWPETLAALGSPPDLYLVHSLTSDSPALDDARLLDRLRGLAADGVRVGLSTSGPDQGEVLVRALALDRTPFSTVQATWNLLEPSAGPALLRAHEAGWSVVVKEAMANGRLAAADGPLAAAARGLGTTPDALALAAATRQPWADVVLSGASALAQLRSNLAARALVDDHGEATGAVLDDLAGPGGPAEPAAAYWATRKRLPWT</sequence>
<dbReference type="PANTHER" id="PTHR43312">
    <property type="entry name" value="D-THREO-ALDOSE 1-DEHYDROGENASE"/>
    <property type="match status" value="1"/>
</dbReference>
<dbReference type="SUPFAM" id="SSF51430">
    <property type="entry name" value="NAD(P)-linked oxidoreductase"/>
    <property type="match status" value="1"/>
</dbReference>
<accession>A0A1H1TVE1</accession>
<gene>
    <name evidence="2" type="ORF">SAMN04488570_2342</name>
</gene>
<dbReference type="OrthoDB" id="3664926at2"/>
<organism evidence="2 3">
    <name type="scientific">Nocardioides scoriae</name>
    <dbReference type="NCBI Taxonomy" id="642780"/>
    <lineage>
        <taxon>Bacteria</taxon>
        <taxon>Bacillati</taxon>
        <taxon>Actinomycetota</taxon>
        <taxon>Actinomycetes</taxon>
        <taxon>Propionibacteriales</taxon>
        <taxon>Nocardioidaceae</taxon>
        <taxon>Nocardioides</taxon>
    </lineage>
</organism>
<name>A0A1H1TVE1_9ACTN</name>
<dbReference type="STRING" id="642780.SAMN04488570_2342"/>
<dbReference type="Proteomes" id="UP000198859">
    <property type="component" value="Chromosome I"/>
</dbReference>
<evidence type="ECO:0000313" key="2">
    <source>
        <dbReference type="EMBL" id="SDS64114.1"/>
    </source>
</evidence>